<sequence>MCGVGGKRRATWDSYLWCTAGAVQTKWIAPKTAVRVRSLDVAGPLVSSIPAREPVFDRNRPFSIIPSNAADPYAWSDRRNSKRDIEARKTVIPARDAVDRYAALILRRLYAILTTNCSLILLVIGDDEEILKEEGDAGEERFSGWRLCLFCRRVSARPLLLSVSGTERLYQRVSPDILPLSHGRKPILSRAWKDEAADHSSRNPTHFPYEVVASDIQPLPSAPASFTASPAPSKSQSRHHEIINGAGGGGGNVILQWGHNKRTRAPRAECRASGDAASAHSRQMLKIPRRSTAGMAPPPSGGSYARGANLRTSVAVRDAAAPLVSRGVEERSGGPTRSEKRSPSSLPEKAQKNPPTNGAVDGHMNPQESKLVASDQDTGGSGSTPPLLAIGERLNLDQFEWPKICISLSRKEKEDDFLAMKGTKLPQRPKKRAKNIDKNLQYCFPGMWLSDLTRGRYEVREKKCVRKKRRGLKGMESMDSDSE</sequence>
<protein>
    <recommendedName>
        <fullName evidence="4">DUF1639 domain-containing protein</fullName>
    </recommendedName>
</protein>
<feature type="region of interest" description="Disordered" evidence="1">
    <location>
        <begin position="220"/>
        <end position="306"/>
    </location>
</feature>
<proteinExistence type="predicted"/>
<accession>A0AAV8PE29</accession>
<organism evidence="2 3">
    <name type="scientific">Ensete ventricosum</name>
    <name type="common">Abyssinian banana</name>
    <name type="synonym">Musa ensete</name>
    <dbReference type="NCBI Taxonomy" id="4639"/>
    <lineage>
        <taxon>Eukaryota</taxon>
        <taxon>Viridiplantae</taxon>
        <taxon>Streptophyta</taxon>
        <taxon>Embryophyta</taxon>
        <taxon>Tracheophyta</taxon>
        <taxon>Spermatophyta</taxon>
        <taxon>Magnoliopsida</taxon>
        <taxon>Liliopsida</taxon>
        <taxon>Zingiberales</taxon>
        <taxon>Musaceae</taxon>
        <taxon>Ensete</taxon>
    </lineage>
</organism>
<comment type="caution">
    <text evidence="2">The sequence shown here is derived from an EMBL/GenBank/DDBJ whole genome shotgun (WGS) entry which is preliminary data.</text>
</comment>
<dbReference type="PANTHER" id="PTHR33130:SF33">
    <property type="entry name" value="PUTATIVE (DUF1639)-RELATED"/>
    <property type="match status" value="1"/>
</dbReference>
<evidence type="ECO:0000313" key="3">
    <source>
        <dbReference type="Proteomes" id="UP001222027"/>
    </source>
</evidence>
<gene>
    <name evidence="2" type="ORF">OPV22_016471</name>
</gene>
<evidence type="ECO:0000256" key="1">
    <source>
        <dbReference type="SAM" id="MobiDB-lite"/>
    </source>
</evidence>
<dbReference type="EMBL" id="JAQQAF010000005">
    <property type="protein sequence ID" value="KAJ8483986.1"/>
    <property type="molecule type" value="Genomic_DNA"/>
</dbReference>
<evidence type="ECO:0008006" key="4">
    <source>
        <dbReference type="Google" id="ProtNLM"/>
    </source>
</evidence>
<feature type="compositionally biased region" description="Basic and acidic residues" evidence="1">
    <location>
        <begin position="327"/>
        <end position="342"/>
    </location>
</feature>
<reference evidence="2 3" key="1">
    <citation type="submission" date="2022-12" db="EMBL/GenBank/DDBJ databases">
        <title>Chromosome-scale assembly of the Ensete ventricosum genome.</title>
        <authorList>
            <person name="Dussert Y."/>
            <person name="Stocks J."/>
            <person name="Wendawek A."/>
            <person name="Woldeyes F."/>
            <person name="Nichols R.A."/>
            <person name="Borrell J.S."/>
        </authorList>
    </citation>
    <scope>NUCLEOTIDE SEQUENCE [LARGE SCALE GENOMIC DNA]</scope>
    <source>
        <strain evidence="3">cv. Maze</strain>
        <tissue evidence="2">Seeds</tissue>
    </source>
</reference>
<dbReference type="PANTHER" id="PTHR33130">
    <property type="entry name" value="PUTATIVE (DUF1639)-RELATED"/>
    <property type="match status" value="1"/>
</dbReference>
<feature type="region of interest" description="Disordered" evidence="1">
    <location>
        <begin position="321"/>
        <end position="365"/>
    </location>
</feature>
<dbReference type="Pfam" id="PF07797">
    <property type="entry name" value="DUF1639"/>
    <property type="match status" value="1"/>
</dbReference>
<evidence type="ECO:0000313" key="2">
    <source>
        <dbReference type="EMBL" id="KAJ8483986.1"/>
    </source>
</evidence>
<dbReference type="InterPro" id="IPR012438">
    <property type="entry name" value="DUF1639"/>
</dbReference>
<name>A0AAV8PE29_ENSVE</name>
<dbReference type="AlphaFoldDB" id="A0AAV8PE29"/>
<feature type="compositionally biased region" description="Low complexity" evidence="1">
    <location>
        <begin position="220"/>
        <end position="235"/>
    </location>
</feature>
<keyword evidence="3" id="KW-1185">Reference proteome</keyword>
<dbReference type="Proteomes" id="UP001222027">
    <property type="component" value="Unassembled WGS sequence"/>
</dbReference>